<sequence length="65" mass="7241">MDAATGAWRSIDGAWRVRAIHDDANGGGGEQFYRITHDGKHIADLDDFAQLARWVPLHLLVDDEP</sequence>
<dbReference type="AlphaFoldDB" id="A0A8J4AGB1"/>
<dbReference type="RefSeq" id="WP_207126816.1">
    <property type="nucleotide sequence ID" value="NZ_BOPO01000084.1"/>
</dbReference>
<comment type="caution">
    <text evidence="1">The sequence shown here is derived from an EMBL/GenBank/DDBJ whole genome shotgun (WGS) entry which is preliminary data.</text>
</comment>
<gene>
    <name evidence="1" type="ORF">NUM_43960</name>
</gene>
<name>A0A8J4AGB1_9ACTN</name>
<dbReference type="Proteomes" id="UP000614996">
    <property type="component" value="Unassembled WGS sequence"/>
</dbReference>
<evidence type="ECO:0000313" key="2">
    <source>
        <dbReference type="Proteomes" id="UP000614996"/>
    </source>
</evidence>
<accession>A0A8J4AGB1</accession>
<proteinExistence type="predicted"/>
<keyword evidence="2" id="KW-1185">Reference proteome</keyword>
<dbReference type="EMBL" id="BOPO01000084">
    <property type="protein sequence ID" value="GIL29142.1"/>
    <property type="molecule type" value="Genomic_DNA"/>
</dbReference>
<reference evidence="2" key="1">
    <citation type="journal article" date="2021" name="Int. J. Syst. Evol. Microbiol.">
        <title>Actinocatenispora comari sp. nov., an endophytic actinomycete isolated from aerial parts of Comarum salesowianum.</title>
        <authorList>
            <person name="Oyunbileg N."/>
            <person name="Iizaka Y."/>
            <person name="Hamada M."/>
            <person name="Davaapurev B.O."/>
            <person name="Fukumoto A."/>
            <person name="Tsetseg B."/>
            <person name="Kato F."/>
            <person name="Tamura T."/>
            <person name="Batkhuu J."/>
            <person name="Anzai Y."/>
        </authorList>
    </citation>
    <scope>NUCLEOTIDE SEQUENCE [LARGE SCALE GENOMIC DNA]</scope>
    <source>
        <strain evidence="2">NUM-2625</strain>
    </source>
</reference>
<protein>
    <submittedName>
        <fullName evidence="1">Uncharacterized protein</fullName>
    </submittedName>
</protein>
<organism evidence="1 2">
    <name type="scientific">Actinocatenispora comari</name>
    <dbReference type="NCBI Taxonomy" id="2807577"/>
    <lineage>
        <taxon>Bacteria</taxon>
        <taxon>Bacillati</taxon>
        <taxon>Actinomycetota</taxon>
        <taxon>Actinomycetes</taxon>
        <taxon>Micromonosporales</taxon>
        <taxon>Micromonosporaceae</taxon>
        <taxon>Actinocatenispora</taxon>
    </lineage>
</organism>
<evidence type="ECO:0000313" key="1">
    <source>
        <dbReference type="EMBL" id="GIL29142.1"/>
    </source>
</evidence>